<gene>
    <name evidence="1" type="ORF">HNR37_001495</name>
</gene>
<reference evidence="1 2" key="1">
    <citation type="submission" date="2020-08" db="EMBL/GenBank/DDBJ databases">
        <title>Genomic Encyclopedia of Type Strains, Phase IV (KMG-IV): sequencing the most valuable type-strain genomes for metagenomic binning, comparative biology and taxonomic classification.</title>
        <authorList>
            <person name="Goeker M."/>
        </authorList>
    </citation>
    <scope>NUCLEOTIDE SEQUENCE [LARGE SCALE GENOMIC DNA]</scope>
    <source>
        <strain evidence="1 2">DSM 22071</strain>
    </source>
</reference>
<dbReference type="Proteomes" id="UP000528322">
    <property type="component" value="Unassembled WGS sequence"/>
</dbReference>
<sequence length="252" mass="27649">MVIATIVAGISFAFLVFVAEGFGTGSDAMEQMDRSRQAMGILEGAYANAIPGSVEVEPHRLRFLHSAHRGRIQHVEDGEVFDLTVPSGGYRQFVVNIDSSFDRLAVADYAFTGRQSATFGNTSRLDFIVPRLCPVTAPSDFPAAPCVSQVAQLNHYSIQLTDNHLPLYPGLPYFLADAHFEVILQNGTLWLHICHSHSGAWHCSNPDSLVLLPHVHELEFRAVGAGRVLANLKAGKDVALPVSFILRSRENW</sequence>
<organism evidence="1 2">
    <name type="scientific">Desulfurispira natronophila</name>
    <dbReference type="NCBI Taxonomy" id="682562"/>
    <lineage>
        <taxon>Bacteria</taxon>
        <taxon>Pseudomonadati</taxon>
        <taxon>Chrysiogenota</taxon>
        <taxon>Chrysiogenia</taxon>
        <taxon>Chrysiogenales</taxon>
        <taxon>Chrysiogenaceae</taxon>
        <taxon>Desulfurispira</taxon>
    </lineage>
</organism>
<accession>A0A7W7Y5H3</accession>
<comment type="caution">
    <text evidence="1">The sequence shown here is derived from an EMBL/GenBank/DDBJ whole genome shotgun (WGS) entry which is preliminary data.</text>
</comment>
<proteinExistence type="predicted"/>
<dbReference type="EMBL" id="JACHID010000008">
    <property type="protein sequence ID" value="MBB5022167.1"/>
    <property type="molecule type" value="Genomic_DNA"/>
</dbReference>
<name>A0A7W7Y5H3_9BACT</name>
<evidence type="ECO:0000313" key="1">
    <source>
        <dbReference type="EMBL" id="MBB5022167.1"/>
    </source>
</evidence>
<dbReference type="AlphaFoldDB" id="A0A7W7Y5H3"/>
<protein>
    <submittedName>
        <fullName evidence="1">Uncharacterized protein</fullName>
    </submittedName>
</protein>
<keyword evidence="2" id="KW-1185">Reference proteome</keyword>
<evidence type="ECO:0000313" key="2">
    <source>
        <dbReference type="Proteomes" id="UP000528322"/>
    </source>
</evidence>